<protein>
    <submittedName>
        <fullName evidence="3">Phospho-2-dehydro-3-deoxyheptonate aldolase</fullName>
        <ecNumber evidence="3">2.5.1.54</ecNumber>
    </submittedName>
</protein>
<dbReference type="EC" id="2.5.1.54" evidence="3"/>
<dbReference type="SUPFAM" id="SSF51569">
    <property type="entry name" value="Aldolase"/>
    <property type="match status" value="1"/>
</dbReference>
<dbReference type="NCBIfam" id="NF006421">
    <property type="entry name" value="PRK08673.1"/>
    <property type="match status" value="1"/>
</dbReference>
<dbReference type="Pfam" id="PF00793">
    <property type="entry name" value="DAHP_synth_1"/>
    <property type="match status" value="1"/>
</dbReference>
<dbReference type="Gene3D" id="3.20.20.70">
    <property type="entry name" value="Aldolase class I"/>
    <property type="match status" value="1"/>
</dbReference>
<sequence>MTVYVAHTRGDIDENRLQDLLSRIRQLPAAATTRRTRDGFLIVAWGASGPVLEAELTRSEYVTRVLPEGTSFPLAARAHRPEGSVVHVGSVPVGDGRPVIIAGPCSAETPEVLLETAHRVKAAGAAMLRVGIFKPRTSPYSFHGLGHIGLPLLREARAQTGLPIVTEILDARDIELVGDAADVLQVGARNMQNFSLLTELALTGRPVLLKRGMSATVHEWLNAAEYLLAHGNDNVILCERGIRTFERSTRFTLDLNAVPVVKELSHLPILVDPSHGTGATRYVPPMSAAALAAGADGLIVEVHPRPHEALSDGAQSLDLAQFDRFGADLRGLASALGREFVSAPELLAELS</sequence>
<comment type="caution">
    <text evidence="3">The sequence shown here is derived from an EMBL/GenBank/DDBJ whole genome shotgun (WGS) entry which is preliminary data.</text>
</comment>
<dbReference type="Proteomes" id="UP000215506">
    <property type="component" value="Unassembled WGS sequence"/>
</dbReference>
<dbReference type="InterPro" id="IPR013785">
    <property type="entry name" value="Aldolase_TIM"/>
</dbReference>
<evidence type="ECO:0000259" key="2">
    <source>
        <dbReference type="Pfam" id="PF00793"/>
    </source>
</evidence>
<dbReference type="NCBIfam" id="NF009239">
    <property type="entry name" value="PRK12595.1"/>
    <property type="match status" value="1"/>
</dbReference>
<dbReference type="PANTHER" id="PTHR43018">
    <property type="entry name" value="PHOSPHO-2-DEHYDRO-3-DEOXYHEPTONATE ALDOLASE"/>
    <property type="match status" value="1"/>
</dbReference>
<keyword evidence="1 3" id="KW-0808">Transferase</keyword>
<accession>A0A231HF28</accession>
<dbReference type="NCBIfam" id="TIGR01361">
    <property type="entry name" value="DAHP_synth_Bsub"/>
    <property type="match status" value="1"/>
</dbReference>
<evidence type="ECO:0000313" key="4">
    <source>
        <dbReference type="Proteomes" id="UP000215506"/>
    </source>
</evidence>
<evidence type="ECO:0000313" key="3">
    <source>
        <dbReference type="EMBL" id="OXR47550.1"/>
    </source>
</evidence>
<dbReference type="PANTHER" id="PTHR43018:SF2">
    <property type="entry name" value="PHOSPHO-2-DEHYDRO-3-DEOXYHEPTONATE ALDOLASE"/>
    <property type="match status" value="1"/>
</dbReference>
<dbReference type="InterPro" id="IPR006218">
    <property type="entry name" value="DAHP1/KDSA"/>
</dbReference>
<feature type="domain" description="DAHP synthetase I/KDSA" evidence="2">
    <location>
        <begin position="91"/>
        <end position="328"/>
    </location>
</feature>
<proteinExistence type="predicted"/>
<dbReference type="GO" id="GO:0016832">
    <property type="term" value="F:aldehyde-lyase activity"/>
    <property type="evidence" value="ECO:0007669"/>
    <property type="project" value="InterPro"/>
</dbReference>
<organism evidence="3 4">
    <name type="scientific">Nocardia cerradoensis</name>
    <dbReference type="NCBI Taxonomy" id="85688"/>
    <lineage>
        <taxon>Bacteria</taxon>
        <taxon>Bacillati</taxon>
        <taxon>Actinomycetota</taxon>
        <taxon>Actinomycetes</taxon>
        <taxon>Mycobacteriales</taxon>
        <taxon>Nocardiaceae</taxon>
        <taxon>Nocardia</taxon>
    </lineage>
</organism>
<dbReference type="EMBL" id="NGAF01000001">
    <property type="protein sequence ID" value="OXR47550.1"/>
    <property type="molecule type" value="Genomic_DNA"/>
</dbReference>
<dbReference type="GO" id="GO:0009073">
    <property type="term" value="P:aromatic amino acid family biosynthetic process"/>
    <property type="evidence" value="ECO:0007669"/>
    <property type="project" value="InterPro"/>
</dbReference>
<dbReference type="AlphaFoldDB" id="A0A231HF28"/>
<gene>
    <name evidence="3" type="primary">aroF</name>
    <name evidence="3" type="ORF">B7C42_00675</name>
</gene>
<reference evidence="3 4" key="1">
    <citation type="submission" date="2017-07" db="EMBL/GenBank/DDBJ databases">
        <title>First draft Genome Sequence of Nocardia cerradoensis isolated from human infection.</title>
        <authorList>
            <person name="Carrasco G."/>
        </authorList>
    </citation>
    <scope>NUCLEOTIDE SEQUENCE [LARGE SCALE GENOMIC DNA]</scope>
    <source>
        <strain evidence="3 4">CNM20130759</strain>
    </source>
</reference>
<dbReference type="InterPro" id="IPR052899">
    <property type="entry name" value="Class-I_DAHP_synthase"/>
</dbReference>
<keyword evidence="4" id="KW-1185">Reference proteome</keyword>
<dbReference type="GO" id="GO:0003849">
    <property type="term" value="F:3-deoxy-7-phosphoheptulonate synthase activity"/>
    <property type="evidence" value="ECO:0007669"/>
    <property type="project" value="UniProtKB-EC"/>
</dbReference>
<dbReference type="InterPro" id="IPR006268">
    <property type="entry name" value="DAHP_syn_2"/>
</dbReference>
<dbReference type="RefSeq" id="WP_051042866.1">
    <property type="nucleotide sequence ID" value="NZ_JAAXOR010000003.1"/>
</dbReference>
<evidence type="ECO:0000256" key="1">
    <source>
        <dbReference type="ARBA" id="ARBA00022679"/>
    </source>
</evidence>
<name>A0A231HF28_9NOCA</name>